<proteinExistence type="predicted"/>
<gene>
    <name evidence="1" type="ORF">SDC9_206321</name>
</gene>
<comment type="caution">
    <text evidence="1">The sequence shown here is derived from an EMBL/GenBank/DDBJ whole genome shotgun (WGS) entry which is preliminary data.</text>
</comment>
<sequence>MRVVRTADDDITDLYFIAVNSLIIKQTDTRVSLLISRGKTVPQHQAGIADNQTQKIMIDRFAEFSFILPEMFIGNNQIL</sequence>
<organism evidence="1">
    <name type="scientific">bioreactor metagenome</name>
    <dbReference type="NCBI Taxonomy" id="1076179"/>
    <lineage>
        <taxon>unclassified sequences</taxon>
        <taxon>metagenomes</taxon>
        <taxon>ecological metagenomes</taxon>
    </lineage>
</organism>
<accession>A0A645JDX5</accession>
<name>A0A645JDX5_9ZZZZ</name>
<dbReference type="AlphaFoldDB" id="A0A645JDX5"/>
<dbReference type="EMBL" id="VSSQ01131527">
    <property type="protein sequence ID" value="MPN58614.1"/>
    <property type="molecule type" value="Genomic_DNA"/>
</dbReference>
<protein>
    <submittedName>
        <fullName evidence="1">Uncharacterized protein</fullName>
    </submittedName>
</protein>
<reference evidence="1" key="1">
    <citation type="submission" date="2019-08" db="EMBL/GenBank/DDBJ databases">
        <authorList>
            <person name="Kucharzyk K."/>
            <person name="Murdoch R.W."/>
            <person name="Higgins S."/>
            <person name="Loffler F."/>
        </authorList>
    </citation>
    <scope>NUCLEOTIDE SEQUENCE</scope>
</reference>
<evidence type="ECO:0000313" key="1">
    <source>
        <dbReference type="EMBL" id="MPN58614.1"/>
    </source>
</evidence>